<dbReference type="AlphaFoldDB" id="A0A562SMK1"/>
<dbReference type="GO" id="GO:0005524">
    <property type="term" value="F:ATP binding"/>
    <property type="evidence" value="ECO:0007669"/>
    <property type="project" value="InterPro"/>
</dbReference>
<accession>A0A562SMK1</accession>
<dbReference type="InterPro" id="IPR050742">
    <property type="entry name" value="Helicase_Restrict-Modif_Enz"/>
</dbReference>
<dbReference type="GO" id="GO:0016787">
    <property type="term" value="F:hydrolase activity"/>
    <property type="evidence" value="ECO:0007669"/>
    <property type="project" value="InterPro"/>
</dbReference>
<dbReference type="PANTHER" id="PTHR47396">
    <property type="entry name" value="TYPE I RESTRICTION ENZYME ECOKI R PROTEIN"/>
    <property type="match status" value="1"/>
</dbReference>
<feature type="domain" description="Helicase ATP-binding" evidence="1">
    <location>
        <begin position="47"/>
        <end position="267"/>
    </location>
</feature>
<proteinExistence type="predicted"/>
<protein>
    <submittedName>
        <fullName evidence="2">Type III restriction enzyme</fullName>
    </submittedName>
</protein>
<reference evidence="2 3" key="1">
    <citation type="submission" date="2019-07" db="EMBL/GenBank/DDBJ databases">
        <title>Genomic Encyclopedia of Archaeal and Bacterial Type Strains, Phase II (KMG-II): from individual species to whole genera.</title>
        <authorList>
            <person name="Goeker M."/>
        </authorList>
    </citation>
    <scope>NUCLEOTIDE SEQUENCE [LARGE SCALE GENOMIC DNA]</scope>
    <source>
        <strain evidence="2 3">ATCC BAA-252</strain>
    </source>
</reference>
<dbReference type="RefSeq" id="WP_145346547.1">
    <property type="nucleotide sequence ID" value="NZ_SMLY01000072.1"/>
</dbReference>
<sequence length="900" mass="100169">MAAVNFELKEYQQAALEKFRKYLRDCTSDGANVAFYKATNLPFLPAPAVADETPYVCLRIPTGGGKTIMAAHSVGIAAKEYLQASNPMVLWLVPSTPILEQTVDALKNLDHPYRVALAKDFGRNVNIMTKPEALAMSRADAEGGACIIVSTIQSFRREKPNGEENTEGLKVYQDAGSLMDHFSGLSEEQEARLDKVEGTNRPIASLANLLKLHRPMVIVDEAHNARSPLSFDTLSRFDPSLILELTATPQVKNDPAKDLHASNVLYSVSAAELKAEEMIKMPIRLTTDRDWRRTIGAALDCQASLEEAAKAEQTDTGEYIRPIVLFQAQSSKKGDDTRITYDKVEEFLKNDKRIPEDQIVVHSGTRKDLDAVTDIAATDCRVRYVITVQKLKEGWDCPFAYALCSVAEQSSSTAIEQILGRILRMPRAKLKTRPALNQAYAFVASASFNDTAQQLKDGLVDGAGFNKIDTETLVTAQPDIGFEAMADETVHESETFEDPAMPPADVSYAITRLPASVRNRLEFDEDKQSFSYKGAMTKEARNHIHLALSKSAKAAPVVDRLFAKSNNFQTSAATEINKPAFIVPMLAFTKQGKLELFSQEHFLDLPWRLDECDASDIVNRFRIIDQTETGQIDVTAKGKVEINFAQRVQGDLAAVVQEPAWTEARLANWLDTGIPHHDITKSSAIIFISKALKALLQSGLNLDVIARHKYNLRQALRLFISDLRGERQSGNYSALFKAQADQFSTSAEVSMIFDEQRYSYNQPYAGLTKFNKHYTSIVGDLKPSGEEFDCAAYLDNMDEVAYWIRNVESKKTSFWLQLPHGKFYPDFVALLTDGRILVVEYKGGHLYESEEAKRQIGAVWAEASDGKCLFCMPTEKDFELISRTVRGGSSTPDIMPKVLL</sequence>
<evidence type="ECO:0000313" key="3">
    <source>
        <dbReference type="Proteomes" id="UP000320593"/>
    </source>
</evidence>
<dbReference type="GO" id="GO:0005829">
    <property type="term" value="C:cytosol"/>
    <property type="evidence" value="ECO:0007669"/>
    <property type="project" value="TreeGrafter"/>
</dbReference>
<dbReference type="EMBL" id="VLLF01000010">
    <property type="protein sequence ID" value="TWI81910.1"/>
    <property type="molecule type" value="Genomic_DNA"/>
</dbReference>
<dbReference type="Pfam" id="PF04851">
    <property type="entry name" value="ResIII"/>
    <property type="match status" value="1"/>
</dbReference>
<dbReference type="PROSITE" id="PS51192">
    <property type="entry name" value="HELICASE_ATP_BIND_1"/>
    <property type="match status" value="1"/>
</dbReference>
<dbReference type="GO" id="GO:0003677">
    <property type="term" value="F:DNA binding"/>
    <property type="evidence" value="ECO:0007669"/>
    <property type="project" value="InterPro"/>
</dbReference>
<name>A0A562SMK1_9HYPH</name>
<dbReference type="OrthoDB" id="9804145at2"/>
<dbReference type="PANTHER" id="PTHR47396:SF1">
    <property type="entry name" value="ATP-DEPENDENT HELICASE IRC3-RELATED"/>
    <property type="match status" value="1"/>
</dbReference>
<keyword evidence="3" id="KW-1185">Reference proteome</keyword>
<dbReference type="Gene3D" id="3.40.50.300">
    <property type="entry name" value="P-loop containing nucleotide triphosphate hydrolases"/>
    <property type="match status" value="2"/>
</dbReference>
<dbReference type="InterPro" id="IPR014001">
    <property type="entry name" value="Helicase_ATP-bd"/>
</dbReference>
<dbReference type="Proteomes" id="UP000320593">
    <property type="component" value="Unassembled WGS sequence"/>
</dbReference>
<organism evidence="2 3">
    <name type="scientific">Roseibium hamelinense</name>
    <dbReference type="NCBI Taxonomy" id="150831"/>
    <lineage>
        <taxon>Bacteria</taxon>
        <taxon>Pseudomonadati</taxon>
        <taxon>Pseudomonadota</taxon>
        <taxon>Alphaproteobacteria</taxon>
        <taxon>Hyphomicrobiales</taxon>
        <taxon>Stappiaceae</taxon>
        <taxon>Roseibium</taxon>
    </lineage>
</organism>
<evidence type="ECO:0000259" key="1">
    <source>
        <dbReference type="PROSITE" id="PS51192"/>
    </source>
</evidence>
<evidence type="ECO:0000313" key="2">
    <source>
        <dbReference type="EMBL" id="TWI81910.1"/>
    </source>
</evidence>
<dbReference type="InterPro" id="IPR006935">
    <property type="entry name" value="Helicase/UvrB_N"/>
</dbReference>
<comment type="caution">
    <text evidence="2">The sequence shown here is derived from an EMBL/GenBank/DDBJ whole genome shotgun (WGS) entry which is preliminary data.</text>
</comment>
<gene>
    <name evidence="2" type="ORF">JM93_03872</name>
</gene>
<dbReference type="SUPFAM" id="SSF52540">
    <property type="entry name" value="P-loop containing nucleoside triphosphate hydrolases"/>
    <property type="match status" value="2"/>
</dbReference>
<dbReference type="InterPro" id="IPR027417">
    <property type="entry name" value="P-loop_NTPase"/>
</dbReference>
<dbReference type="SMART" id="SM00487">
    <property type="entry name" value="DEXDc"/>
    <property type="match status" value="1"/>
</dbReference>